<sequence length="52" mass="5602">MMSKLHTDRSGAGTTIIVPTGGHFGSLFAFFSILQSGQIIEQDPLKETGYLC</sequence>
<evidence type="ECO:0000313" key="2">
    <source>
        <dbReference type="Proteomes" id="UP000838308"/>
    </source>
</evidence>
<reference evidence="1" key="1">
    <citation type="submission" date="2022-04" db="EMBL/GenBank/DDBJ databases">
        <authorList>
            <person name="Criscuolo A."/>
        </authorList>
    </citation>
    <scope>NUCLEOTIDE SEQUENCE</scope>
    <source>
        <strain evidence="1">CIP111895</strain>
    </source>
</reference>
<evidence type="ECO:0000313" key="1">
    <source>
        <dbReference type="EMBL" id="CAH2717073.1"/>
    </source>
</evidence>
<accession>A0ABN8KXJ7</accession>
<gene>
    <name evidence="1" type="ORF">BACCIP111895_04262</name>
</gene>
<name>A0ABN8KXJ7_9BACI</name>
<comment type="caution">
    <text evidence="1">The sequence shown here is derived from an EMBL/GenBank/DDBJ whole genome shotgun (WGS) entry which is preliminary data.</text>
</comment>
<organism evidence="1 2">
    <name type="scientific">Neobacillus rhizosphaerae</name>
    <dbReference type="NCBI Taxonomy" id="2880965"/>
    <lineage>
        <taxon>Bacteria</taxon>
        <taxon>Bacillati</taxon>
        <taxon>Bacillota</taxon>
        <taxon>Bacilli</taxon>
        <taxon>Bacillales</taxon>
        <taxon>Bacillaceae</taxon>
        <taxon>Neobacillus</taxon>
    </lineage>
</organism>
<dbReference type="EMBL" id="CALBWS010000038">
    <property type="protein sequence ID" value="CAH2717073.1"/>
    <property type="molecule type" value="Genomic_DNA"/>
</dbReference>
<dbReference type="Proteomes" id="UP000838308">
    <property type="component" value="Unassembled WGS sequence"/>
</dbReference>
<proteinExistence type="predicted"/>
<keyword evidence="2" id="KW-1185">Reference proteome</keyword>
<protein>
    <submittedName>
        <fullName evidence="1">Uncharacterized protein</fullName>
    </submittedName>
</protein>